<reference evidence="8 9" key="2">
    <citation type="submission" date="2017-02" db="EMBL/GenBank/DDBJ databases">
        <title>A genome survey and senescence transcriptome analysis in Lentinula edodes.</title>
        <authorList>
            <person name="Sakamoto Y."/>
            <person name="Nakade K."/>
            <person name="Sato S."/>
            <person name="Yoshida Y."/>
            <person name="Miyazaki K."/>
            <person name="Natsume S."/>
            <person name="Konno N."/>
        </authorList>
    </citation>
    <scope>NUCLEOTIDE SEQUENCE [LARGE SCALE GENOMIC DNA]</scope>
    <source>
        <strain evidence="8 9">NBRC 111202</strain>
    </source>
</reference>
<keyword evidence="5" id="KW-0503">Monooxygenase</keyword>
<dbReference type="Pfam" id="PF01494">
    <property type="entry name" value="FAD_binding_3"/>
    <property type="match status" value="1"/>
</dbReference>
<dbReference type="SUPFAM" id="SSF51905">
    <property type="entry name" value="FAD/NAD(P)-binding domain"/>
    <property type="match status" value="1"/>
</dbReference>
<sequence>MGRILKRLGCWKPVTKEATEVKVASIRQHNDNKELGRVEFAHVRDEYGTPHMVSHRSSLAGELYNACKEEKAITFHFDSSCSIKTWQPKPKLVVTPRNGESYDVFADVVLAADGIKSSSAYRIMLTRDQMKSDSETLELLEADQVTRWIGERRHIIAYPISNKNIYNISTAQPDTHFASAPSATYTTRGSKVDMLDSFKDFCPLIHRMLNLVPEGDVCEWKLRVHSPLPTWVRGSVALVGDACHPTLPHLAQGAAQAVEDAGVLAVILSMLPEASSDSINKALRVIYANATVSFNPLFNAMTGRRPLPLIFLSICILLCELSFVSSTAVNRSIDDTLGDSVTGNRPTYLPDTTGVWEDNTCSGCALEPDISSAFDDTYTAATYNPELKNISISFDFIGTAVYIFFILANDPDPGISASTAANFTLDGTLVSTFTHSPNSSASAPSFYFNETVIIISILTMRCIQTGYHNVVVVFFIVVILRRIKYLRLFIHAVRFQNRIFAWFFCQRRKKSEDIGYHNDDPNTVLQREIDPFILPPASDFTQPDDSSRPSSTFRTSTALLKRTATGISEGVPRTSSTIPPPLPLDSKSAIRRQRKQDLERQMQQISSEIRDLQIEAAERNGGRDPTMSSLISAPSRALSSVTRSRSVRSPRSPDGKEDVSQLKAQIQAMSEHIAYLQDQQNSAWAQGLSDEPPPGYSPGPVDGHAVISSI</sequence>
<organism evidence="8 9">
    <name type="scientific">Lentinula edodes</name>
    <name type="common">Shiitake mushroom</name>
    <name type="synonym">Lentinus edodes</name>
    <dbReference type="NCBI Taxonomy" id="5353"/>
    <lineage>
        <taxon>Eukaryota</taxon>
        <taxon>Fungi</taxon>
        <taxon>Dikarya</taxon>
        <taxon>Basidiomycota</taxon>
        <taxon>Agaricomycotina</taxon>
        <taxon>Agaricomycetes</taxon>
        <taxon>Agaricomycetidae</taxon>
        <taxon>Agaricales</taxon>
        <taxon>Marasmiineae</taxon>
        <taxon>Omphalotaceae</taxon>
        <taxon>Lentinula</taxon>
    </lineage>
</organism>
<keyword evidence="9" id="KW-1185">Reference proteome</keyword>
<evidence type="ECO:0000259" key="7">
    <source>
        <dbReference type="Pfam" id="PF01494"/>
    </source>
</evidence>
<name>A0A1Q3ESB3_LENED</name>
<feature type="compositionally biased region" description="Low complexity" evidence="6">
    <location>
        <begin position="635"/>
        <end position="650"/>
    </location>
</feature>
<dbReference type="STRING" id="5353.A0A1Q3ESB3"/>
<feature type="compositionally biased region" description="Basic and acidic residues" evidence="6">
    <location>
        <begin position="651"/>
        <end position="660"/>
    </location>
</feature>
<feature type="region of interest" description="Disordered" evidence="6">
    <location>
        <begin position="682"/>
        <end position="710"/>
    </location>
</feature>
<keyword evidence="2" id="KW-0285">Flavoprotein</keyword>
<dbReference type="SUPFAM" id="SSF54373">
    <property type="entry name" value="FAD-linked reductases, C-terminal domain"/>
    <property type="match status" value="1"/>
</dbReference>
<evidence type="ECO:0000313" key="8">
    <source>
        <dbReference type="EMBL" id="GAW10090.1"/>
    </source>
</evidence>
<dbReference type="InterPro" id="IPR050493">
    <property type="entry name" value="FAD-dep_Monooxygenase_BioMet"/>
</dbReference>
<evidence type="ECO:0000313" key="9">
    <source>
        <dbReference type="Proteomes" id="UP000188533"/>
    </source>
</evidence>
<feature type="region of interest" description="Disordered" evidence="6">
    <location>
        <begin position="534"/>
        <end position="587"/>
    </location>
</feature>
<comment type="similarity">
    <text evidence="1">Belongs to the paxM FAD-dependent monooxygenase family.</text>
</comment>
<protein>
    <submittedName>
        <fullName evidence="8">Salicylate hydroxylase</fullName>
    </submittedName>
</protein>
<dbReference type="EMBL" id="BDGU01001563">
    <property type="protein sequence ID" value="GAW10090.1"/>
    <property type="molecule type" value="Genomic_DNA"/>
</dbReference>
<evidence type="ECO:0000256" key="5">
    <source>
        <dbReference type="ARBA" id="ARBA00023033"/>
    </source>
</evidence>
<keyword evidence="4" id="KW-0560">Oxidoreductase</keyword>
<dbReference type="Proteomes" id="UP000188533">
    <property type="component" value="Unassembled WGS sequence"/>
</dbReference>
<dbReference type="PANTHER" id="PTHR13789">
    <property type="entry name" value="MONOOXYGENASE"/>
    <property type="match status" value="1"/>
</dbReference>
<dbReference type="PANTHER" id="PTHR13789:SF147">
    <property type="entry name" value="PUTATIVE (AFU_ORTHOLOGUE AFUA_2G01950)-RELATED"/>
    <property type="match status" value="1"/>
</dbReference>
<evidence type="ECO:0000256" key="2">
    <source>
        <dbReference type="ARBA" id="ARBA00022630"/>
    </source>
</evidence>
<accession>A0A1Q3ESB3</accession>
<evidence type="ECO:0000256" key="3">
    <source>
        <dbReference type="ARBA" id="ARBA00022827"/>
    </source>
</evidence>
<keyword evidence="3" id="KW-0274">FAD</keyword>
<reference evidence="8 9" key="1">
    <citation type="submission" date="2016-08" db="EMBL/GenBank/DDBJ databases">
        <authorList>
            <consortium name="Lentinula edodes genome sequencing consortium"/>
            <person name="Sakamoto Y."/>
            <person name="Nakade K."/>
            <person name="Sato S."/>
            <person name="Yoshida Y."/>
            <person name="Miyazaki K."/>
            <person name="Natsume S."/>
            <person name="Konno N."/>
        </authorList>
    </citation>
    <scope>NUCLEOTIDE SEQUENCE [LARGE SCALE GENOMIC DNA]</scope>
    <source>
        <strain evidence="8 9">NBRC 111202</strain>
    </source>
</reference>
<proteinExistence type="inferred from homology"/>
<gene>
    <name evidence="8" type="ORF">LENED_012320</name>
</gene>
<evidence type="ECO:0000256" key="6">
    <source>
        <dbReference type="SAM" id="MobiDB-lite"/>
    </source>
</evidence>
<dbReference type="GO" id="GO:0004497">
    <property type="term" value="F:monooxygenase activity"/>
    <property type="evidence" value="ECO:0007669"/>
    <property type="project" value="UniProtKB-KW"/>
</dbReference>
<evidence type="ECO:0000256" key="1">
    <source>
        <dbReference type="ARBA" id="ARBA00007992"/>
    </source>
</evidence>
<feature type="domain" description="FAD-binding" evidence="7">
    <location>
        <begin position="59"/>
        <end position="271"/>
    </location>
</feature>
<comment type="caution">
    <text evidence="8">The sequence shown here is derived from an EMBL/GenBank/DDBJ whole genome shotgun (WGS) entry which is preliminary data.</text>
</comment>
<dbReference type="InterPro" id="IPR002938">
    <property type="entry name" value="FAD-bd"/>
</dbReference>
<dbReference type="GO" id="GO:0071949">
    <property type="term" value="F:FAD binding"/>
    <property type="evidence" value="ECO:0007669"/>
    <property type="project" value="InterPro"/>
</dbReference>
<evidence type="ECO:0000256" key="4">
    <source>
        <dbReference type="ARBA" id="ARBA00023002"/>
    </source>
</evidence>
<feature type="region of interest" description="Disordered" evidence="6">
    <location>
        <begin position="620"/>
        <end position="660"/>
    </location>
</feature>
<dbReference type="Gene3D" id="3.50.50.60">
    <property type="entry name" value="FAD/NAD(P)-binding domain"/>
    <property type="match status" value="1"/>
</dbReference>
<dbReference type="InterPro" id="IPR036188">
    <property type="entry name" value="FAD/NAD-bd_sf"/>
</dbReference>
<dbReference type="AlphaFoldDB" id="A0A1Q3ESB3"/>